<proteinExistence type="predicted"/>
<name>A0ABS7HL99_9MICO</name>
<comment type="caution">
    <text evidence="2">The sequence shown here is derived from an EMBL/GenBank/DDBJ whole genome shotgun (WGS) entry which is preliminary data.</text>
</comment>
<sequence length="276" mass="30180">MCSVDQPAVVAFRELIAGGSTARAVKQEVASGSLRVLRRGVYARVGACAAVAGAGAHGGALACVSAAAHLGLWVLEHEESVHVWVRAHGRSYPHLDCHCTPHWDDGTSADAFGMPSVPRILRQILLCRGLEEFFVTLESARRKSVIDAAGLTWLRQAVGPAARDAIDFSRDDADSGLESLFRWRLRPHGLSVRTQVRVTSVGRVDFIIGDLLIVEVDGVPNHDDESHRHKDLVRDANAAAWGYVTLRFDYPLVVHDWETVEMAVLAYIDRGLHVAR</sequence>
<dbReference type="InterPro" id="IPR007569">
    <property type="entry name" value="DUF559"/>
</dbReference>
<evidence type="ECO:0000313" key="3">
    <source>
        <dbReference type="Proteomes" id="UP001196843"/>
    </source>
</evidence>
<dbReference type="EMBL" id="JAEUAW010000004">
    <property type="protein sequence ID" value="MBW9093224.1"/>
    <property type="molecule type" value="Genomic_DNA"/>
</dbReference>
<dbReference type="Gene3D" id="3.40.960.10">
    <property type="entry name" value="VSR Endonuclease"/>
    <property type="match status" value="1"/>
</dbReference>
<dbReference type="RefSeq" id="WP_220299965.1">
    <property type="nucleotide sequence ID" value="NZ_JAEUAW010000004.1"/>
</dbReference>
<dbReference type="Pfam" id="PF04480">
    <property type="entry name" value="DUF559"/>
    <property type="match status" value="1"/>
</dbReference>
<protein>
    <submittedName>
        <fullName evidence="2">DUF559 domain-containing protein</fullName>
    </submittedName>
</protein>
<feature type="domain" description="DUF559" evidence="1">
    <location>
        <begin position="192"/>
        <end position="267"/>
    </location>
</feature>
<dbReference type="Proteomes" id="UP001196843">
    <property type="component" value="Unassembled WGS sequence"/>
</dbReference>
<evidence type="ECO:0000313" key="2">
    <source>
        <dbReference type="EMBL" id="MBW9093224.1"/>
    </source>
</evidence>
<organism evidence="2 3">
    <name type="scientific">Microbacterium jejuense</name>
    <dbReference type="NCBI Taxonomy" id="1263637"/>
    <lineage>
        <taxon>Bacteria</taxon>
        <taxon>Bacillati</taxon>
        <taxon>Actinomycetota</taxon>
        <taxon>Actinomycetes</taxon>
        <taxon>Micrococcales</taxon>
        <taxon>Microbacteriaceae</taxon>
        <taxon>Microbacterium</taxon>
    </lineage>
</organism>
<evidence type="ECO:0000259" key="1">
    <source>
        <dbReference type="Pfam" id="PF04480"/>
    </source>
</evidence>
<keyword evidence="3" id="KW-1185">Reference proteome</keyword>
<reference evidence="2 3" key="1">
    <citation type="journal article" date="2021" name="MBio">
        <title>Poor Competitiveness of Bradyrhizobium in Pigeon Pea Root Colonization in Indian Soils.</title>
        <authorList>
            <person name="Chalasani D."/>
            <person name="Basu A."/>
            <person name="Pullabhotla S.V.S.R.N."/>
            <person name="Jorrin B."/>
            <person name="Neal A.L."/>
            <person name="Poole P.S."/>
            <person name="Podile A.R."/>
            <person name="Tkacz A."/>
        </authorList>
    </citation>
    <scope>NUCLEOTIDE SEQUENCE [LARGE SCALE GENOMIC DNA]</scope>
    <source>
        <strain evidence="2 3">HU14</strain>
    </source>
</reference>
<gene>
    <name evidence="2" type="ORF">JNB62_05980</name>
</gene>
<accession>A0ABS7HL99</accession>